<dbReference type="InterPro" id="IPR044926">
    <property type="entry name" value="RGS_subdomain_2"/>
</dbReference>
<keyword evidence="1" id="KW-0472">Membrane</keyword>
<feature type="transmembrane region" description="Helical" evidence="1">
    <location>
        <begin position="418"/>
        <end position="440"/>
    </location>
</feature>
<dbReference type="AlphaFoldDB" id="A0AAJ0BI15"/>
<protein>
    <recommendedName>
        <fullName evidence="4">RGS domain-containing protein</fullName>
    </recommendedName>
</protein>
<name>A0AAJ0BI15_9PEZI</name>
<keyword evidence="1" id="KW-1133">Transmembrane helix</keyword>
<dbReference type="EMBL" id="MU839829">
    <property type="protein sequence ID" value="KAK1758645.1"/>
    <property type="molecule type" value="Genomic_DNA"/>
</dbReference>
<evidence type="ECO:0000313" key="3">
    <source>
        <dbReference type="Proteomes" id="UP001239445"/>
    </source>
</evidence>
<keyword evidence="1" id="KW-0812">Transmembrane</keyword>
<evidence type="ECO:0008006" key="4">
    <source>
        <dbReference type="Google" id="ProtNLM"/>
    </source>
</evidence>
<dbReference type="InterPro" id="IPR036305">
    <property type="entry name" value="RGS_sf"/>
</dbReference>
<evidence type="ECO:0000256" key="1">
    <source>
        <dbReference type="SAM" id="Phobius"/>
    </source>
</evidence>
<keyword evidence="3" id="KW-1185">Reference proteome</keyword>
<feature type="transmembrane region" description="Helical" evidence="1">
    <location>
        <begin position="324"/>
        <end position="348"/>
    </location>
</feature>
<organism evidence="2 3">
    <name type="scientific">Echria macrotheca</name>
    <dbReference type="NCBI Taxonomy" id="438768"/>
    <lineage>
        <taxon>Eukaryota</taxon>
        <taxon>Fungi</taxon>
        <taxon>Dikarya</taxon>
        <taxon>Ascomycota</taxon>
        <taxon>Pezizomycotina</taxon>
        <taxon>Sordariomycetes</taxon>
        <taxon>Sordariomycetidae</taxon>
        <taxon>Sordariales</taxon>
        <taxon>Schizotheciaceae</taxon>
        <taxon>Echria</taxon>
    </lineage>
</organism>
<dbReference type="PANTHER" id="PTHR39466">
    <property type="entry name" value="RGS DOMAIN-CONTAINING PROTEIN"/>
    <property type="match status" value="1"/>
</dbReference>
<dbReference type="PANTHER" id="PTHR39466:SF1">
    <property type="entry name" value="RGS DOMAIN-CONTAINING PROTEIN"/>
    <property type="match status" value="1"/>
</dbReference>
<evidence type="ECO:0000313" key="2">
    <source>
        <dbReference type="EMBL" id="KAK1758645.1"/>
    </source>
</evidence>
<feature type="transmembrane region" description="Helical" evidence="1">
    <location>
        <begin position="290"/>
        <end position="312"/>
    </location>
</feature>
<sequence length="446" mass="50091">MGLLPLTYRRPAYIDAESIMKGSQSSLESARSSGEKSAGSEDSLVAASLAAGVPPELSFDRIIRGATCPPCTLRDFMNYLVYVERSPENLQFFLWYRDYVQRFSEAKTADVALAPPWTKEMEEEADMRFQKEQAEKLRKEVKTPALAIFKGSDFEKAEDTQKVEFDSFSASPLDSAKSEVVSEYVDSYVTSYRSQANDAFVNAGIKVPFTIQPFRHEIDRVIATYIMDGAPRQLNLADREQKAVLMALAYTTHPSAFREAARMAESMLRRQAHPNFVRWSICNGNRARVVFARSLGVGLIVASTAVAIILTLSRLGRGYRAFAAIGWVLGISTLIAAWKGMCVVLHGLHHRHVRPWELFGDENGEDPLKQSFDSFGTTNSYEEEPWVLRYESRNIVRKIFDREVWIEEPALRQIQDTIFVQSLLGALVLSGILTVIFVCLPGGNLF</sequence>
<proteinExistence type="predicted"/>
<dbReference type="SUPFAM" id="SSF48097">
    <property type="entry name" value="Regulator of G-protein signaling, RGS"/>
    <property type="match status" value="1"/>
</dbReference>
<comment type="caution">
    <text evidence="2">The sequence shown here is derived from an EMBL/GenBank/DDBJ whole genome shotgun (WGS) entry which is preliminary data.</text>
</comment>
<gene>
    <name evidence="2" type="ORF">QBC47DRAFT_147831</name>
</gene>
<dbReference type="Gene3D" id="1.10.167.10">
    <property type="entry name" value="Regulator of G-protein Signalling 4, domain 2"/>
    <property type="match status" value="1"/>
</dbReference>
<dbReference type="Proteomes" id="UP001239445">
    <property type="component" value="Unassembled WGS sequence"/>
</dbReference>
<accession>A0AAJ0BI15</accession>
<reference evidence="2" key="1">
    <citation type="submission" date="2023-06" db="EMBL/GenBank/DDBJ databases">
        <title>Genome-scale phylogeny and comparative genomics of the fungal order Sordariales.</title>
        <authorList>
            <consortium name="Lawrence Berkeley National Laboratory"/>
            <person name="Hensen N."/>
            <person name="Bonometti L."/>
            <person name="Westerberg I."/>
            <person name="Brannstrom I.O."/>
            <person name="Guillou S."/>
            <person name="Cros-Aarteil S."/>
            <person name="Calhoun S."/>
            <person name="Haridas S."/>
            <person name="Kuo A."/>
            <person name="Mondo S."/>
            <person name="Pangilinan J."/>
            <person name="Riley R."/>
            <person name="Labutti K."/>
            <person name="Andreopoulos B."/>
            <person name="Lipzen A."/>
            <person name="Chen C."/>
            <person name="Yanf M."/>
            <person name="Daum C."/>
            <person name="Ng V."/>
            <person name="Clum A."/>
            <person name="Steindorff A."/>
            <person name="Ohm R."/>
            <person name="Martin F."/>
            <person name="Silar P."/>
            <person name="Natvig D."/>
            <person name="Lalanne C."/>
            <person name="Gautier V."/>
            <person name="Ament-Velasquez S.L."/>
            <person name="Kruys A."/>
            <person name="Hutchinson M.I."/>
            <person name="Powell A.J."/>
            <person name="Barry K."/>
            <person name="Miller A.N."/>
            <person name="Grigoriev I.V."/>
            <person name="Debuchy R."/>
            <person name="Gladieux P."/>
            <person name="Thoren M.H."/>
            <person name="Johannesson H."/>
        </authorList>
    </citation>
    <scope>NUCLEOTIDE SEQUENCE</scope>
    <source>
        <strain evidence="2">PSN4</strain>
    </source>
</reference>